<keyword evidence="3" id="KW-1185">Reference proteome</keyword>
<dbReference type="InterPro" id="IPR050426">
    <property type="entry name" value="Glycosyltransferase_28"/>
</dbReference>
<evidence type="ECO:0000259" key="1">
    <source>
        <dbReference type="Pfam" id="PF06722"/>
    </source>
</evidence>
<reference evidence="2" key="1">
    <citation type="submission" date="2022-12" db="EMBL/GenBank/DDBJ databases">
        <title>Clostridium sp. nov., isolated from industrial wastewater.</title>
        <authorList>
            <person name="Jiayan W."/>
        </authorList>
    </citation>
    <scope>NUCLEOTIDE SEQUENCE</scope>
    <source>
        <strain evidence="2">ZC22-4</strain>
    </source>
</reference>
<proteinExistence type="predicted"/>
<dbReference type="Gene3D" id="3.40.50.2000">
    <property type="entry name" value="Glycogen Phosphorylase B"/>
    <property type="match status" value="2"/>
</dbReference>
<dbReference type="EMBL" id="JAPQFJ010000020">
    <property type="protein sequence ID" value="MCY6960123.1"/>
    <property type="molecule type" value="Genomic_DNA"/>
</dbReference>
<dbReference type="Proteomes" id="UP001144612">
    <property type="component" value="Unassembled WGS sequence"/>
</dbReference>
<evidence type="ECO:0000313" key="2">
    <source>
        <dbReference type="EMBL" id="MCY6960123.1"/>
    </source>
</evidence>
<dbReference type="Pfam" id="PF06722">
    <property type="entry name" value="EryCIII-like_C"/>
    <property type="match status" value="1"/>
</dbReference>
<gene>
    <name evidence="2" type="ORF">OW729_16005</name>
</gene>
<organism evidence="2 3">
    <name type="scientific">Clostridium brassicae</name>
    <dbReference type="NCBI Taxonomy" id="2999072"/>
    <lineage>
        <taxon>Bacteria</taxon>
        <taxon>Bacillati</taxon>
        <taxon>Bacillota</taxon>
        <taxon>Clostridia</taxon>
        <taxon>Eubacteriales</taxon>
        <taxon>Clostridiaceae</taxon>
        <taxon>Clostridium</taxon>
    </lineage>
</organism>
<sequence length="385" mass="43322">MRVLIAPMSAMSETSGPISRSVALCHKLIEKGHEVAFCSAKDVNFRSVENVKNYYAPVPSPFGTPMFIGKKMLKMVQLLGVQKNKKVNSFEQVLHFVGAISKKHFYKDVLYIRRAIQDFQPDIVYAEARISAIVASKLAGVKVVSGYSYPLQKSFASNPEYSTNVKRFLQENKLPQIDSVLDIFDWADLKVIPSSYELEPIDGKNIVFTGPFLTSNIEFVEKPKNKIIVYMGFGTINPKIVIDNLTKAFEETNFQVYIATGQVKPYKKNNINVNKRFDFSELMPEAIAYINHGGQNSIMTGLMYGVPQIIYPGNVFERRYNANSIVNLKAGVSLEETGFNNETIKKIVNDFIDNPTYVNNAKKAREQLINFGGVNKVVKVIEDLI</sequence>
<evidence type="ECO:0000313" key="3">
    <source>
        <dbReference type="Proteomes" id="UP001144612"/>
    </source>
</evidence>
<dbReference type="PANTHER" id="PTHR48050:SF13">
    <property type="entry name" value="STEROL 3-BETA-GLUCOSYLTRANSFERASE UGT80A2"/>
    <property type="match status" value="1"/>
</dbReference>
<feature type="domain" description="Erythromycin biosynthesis protein CIII-like C-terminal" evidence="1">
    <location>
        <begin position="270"/>
        <end position="381"/>
    </location>
</feature>
<comment type="caution">
    <text evidence="2">The sequence shown here is derived from an EMBL/GenBank/DDBJ whole genome shotgun (WGS) entry which is preliminary data.</text>
</comment>
<dbReference type="SUPFAM" id="SSF53756">
    <property type="entry name" value="UDP-Glycosyltransferase/glycogen phosphorylase"/>
    <property type="match status" value="1"/>
</dbReference>
<accession>A0ABT4DEP1</accession>
<dbReference type="PANTHER" id="PTHR48050">
    <property type="entry name" value="STEROL 3-BETA-GLUCOSYLTRANSFERASE"/>
    <property type="match status" value="1"/>
</dbReference>
<dbReference type="InterPro" id="IPR010610">
    <property type="entry name" value="EryCIII-like_C"/>
</dbReference>
<protein>
    <submittedName>
        <fullName evidence="2">Glycosyltransferase</fullName>
    </submittedName>
</protein>
<name>A0ABT4DEP1_9CLOT</name>
<dbReference type="RefSeq" id="WP_268062560.1">
    <property type="nucleotide sequence ID" value="NZ_JAPQFJ010000020.1"/>
</dbReference>